<evidence type="ECO:0008006" key="5">
    <source>
        <dbReference type="Google" id="ProtNLM"/>
    </source>
</evidence>
<name>A0A4P9X2E8_9FUNG</name>
<dbReference type="InterPro" id="IPR050994">
    <property type="entry name" value="At_inactive_RLKs"/>
</dbReference>
<dbReference type="PANTHER" id="PTHR48010:SF58">
    <property type="entry name" value="RECEPTOR PROTEIN KINASE-LIKE PROTEIN ZAR1"/>
    <property type="match status" value="1"/>
</dbReference>
<protein>
    <recommendedName>
        <fullName evidence="5">L domain-like protein</fullName>
    </recommendedName>
</protein>
<dbReference type="InterPro" id="IPR032675">
    <property type="entry name" value="LRR_dom_sf"/>
</dbReference>
<accession>A0A4P9X2E8</accession>
<feature type="compositionally biased region" description="Low complexity" evidence="1">
    <location>
        <begin position="461"/>
        <end position="489"/>
    </location>
</feature>
<dbReference type="Proteomes" id="UP000274922">
    <property type="component" value="Unassembled WGS sequence"/>
</dbReference>
<evidence type="ECO:0000313" key="3">
    <source>
        <dbReference type="EMBL" id="RKO98640.1"/>
    </source>
</evidence>
<keyword evidence="2" id="KW-1133">Transmembrane helix</keyword>
<sequence>MADEDCRAVEAVFAFIGRDFPRDAVVHGDCCLTLVDRTLPPATNAAVGCDPDTGRVNLLNLGFGKHTGLVSTAIYPDPISSRFPVDVVRLDQLEYLYLDGNNITYLIPENITLLSRLSVLDLSYNALTGAAPNVAAFPRLTELYVNDNWALSGPTTGVTAEHCVQNSTMPTLTKCGVANTDLCMFEGLLGTACVAGVSACGTGFDRCNGVDGMTVAINATAPTTPPAPARRSGSTGGSAFTATTIGLGVGFGLLVLVLLAALTWCLVKRQRVGGSSFFSLFAKRPKHAGQLGQPAKRSARLHAGAASMHAMPHTMTHAERMADAKAPRYGVAHVDAIADQDDRTAASAAADSAADTYAHAPMHDRRFSQASHAPWAHVAAGASPPASLYEAPQSQPSPSPYHGHPSDPQHDIRVSYHAYDSRHDDATSAHIHAAARHSHGHRYGDAAPPRHATPRVPPPAAALSHAQGAAAHAPTARQTTGHAARRAAAPMDEAAALDAFLARQAALAEQDVV</sequence>
<feature type="region of interest" description="Disordered" evidence="1">
    <location>
        <begin position="384"/>
        <end position="411"/>
    </location>
</feature>
<feature type="region of interest" description="Disordered" evidence="1">
    <location>
        <begin position="433"/>
        <end position="489"/>
    </location>
</feature>
<keyword evidence="2" id="KW-0812">Transmembrane</keyword>
<dbReference type="Gene3D" id="3.80.10.10">
    <property type="entry name" value="Ribonuclease Inhibitor"/>
    <property type="match status" value="1"/>
</dbReference>
<proteinExistence type="predicted"/>
<dbReference type="AlphaFoldDB" id="A0A4P9X2E8"/>
<feature type="transmembrane region" description="Helical" evidence="2">
    <location>
        <begin position="245"/>
        <end position="267"/>
    </location>
</feature>
<dbReference type="PROSITE" id="PS51450">
    <property type="entry name" value="LRR"/>
    <property type="match status" value="1"/>
</dbReference>
<reference evidence="4" key="1">
    <citation type="journal article" date="2018" name="Nat. Microbiol.">
        <title>Leveraging single-cell genomics to expand the fungal tree of life.</title>
        <authorList>
            <person name="Ahrendt S.R."/>
            <person name="Quandt C.A."/>
            <person name="Ciobanu D."/>
            <person name="Clum A."/>
            <person name="Salamov A."/>
            <person name="Andreopoulos B."/>
            <person name="Cheng J.F."/>
            <person name="Woyke T."/>
            <person name="Pelin A."/>
            <person name="Henrissat B."/>
            <person name="Reynolds N.K."/>
            <person name="Benny G.L."/>
            <person name="Smith M.E."/>
            <person name="James T.Y."/>
            <person name="Grigoriev I.V."/>
        </authorList>
    </citation>
    <scope>NUCLEOTIDE SEQUENCE [LARGE SCALE GENOMIC DNA]</scope>
    <source>
        <strain evidence="4">ATCC 52028</strain>
    </source>
</reference>
<dbReference type="PANTHER" id="PTHR48010">
    <property type="entry name" value="OS05G0588300 PROTEIN"/>
    <property type="match status" value="1"/>
</dbReference>
<dbReference type="STRING" id="1555241.A0A4P9X2E8"/>
<keyword evidence="2" id="KW-0472">Membrane</keyword>
<evidence type="ECO:0000313" key="4">
    <source>
        <dbReference type="Proteomes" id="UP000274922"/>
    </source>
</evidence>
<dbReference type="InterPro" id="IPR001611">
    <property type="entry name" value="Leu-rich_rpt"/>
</dbReference>
<dbReference type="SUPFAM" id="SSF52058">
    <property type="entry name" value="L domain-like"/>
    <property type="match status" value="1"/>
</dbReference>
<keyword evidence="4" id="KW-1185">Reference proteome</keyword>
<gene>
    <name evidence="3" type="ORF">CXG81DRAFT_21164</name>
</gene>
<dbReference type="EMBL" id="ML014387">
    <property type="protein sequence ID" value="RKO98640.1"/>
    <property type="molecule type" value="Genomic_DNA"/>
</dbReference>
<dbReference type="OrthoDB" id="676979at2759"/>
<dbReference type="Pfam" id="PF13855">
    <property type="entry name" value="LRR_8"/>
    <property type="match status" value="1"/>
</dbReference>
<evidence type="ECO:0000256" key="2">
    <source>
        <dbReference type="SAM" id="Phobius"/>
    </source>
</evidence>
<organism evidence="3 4">
    <name type="scientific">Caulochytrium protostelioides</name>
    <dbReference type="NCBI Taxonomy" id="1555241"/>
    <lineage>
        <taxon>Eukaryota</taxon>
        <taxon>Fungi</taxon>
        <taxon>Fungi incertae sedis</taxon>
        <taxon>Chytridiomycota</taxon>
        <taxon>Chytridiomycota incertae sedis</taxon>
        <taxon>Chytridiomycetes</taxon>
        <taxon>Caulochytriales</taxon>
        <taxon>Caulochytriaceae</taxon>
        <taxon>Caulochytrium</taxon>
    </lineage>
</organism>
<evidence type="ECO:0000256" key="1">
    <source>
        <dbReference type="SAM" id="MobiDB-lite"/>
    </source>
</evidence>